<keyword evidence="2" id="KW-1185">Reference proteome</keyword>
<evidence type="ECO:0000313" key="1">
    <source>
        <dbReference type="EMBL" id="SKA59701.1"/>
    </source>
</evidence>
<reference evidence="2" key="1">
    <citation type="submission" date="2017-02" db="EMBL/GenBank/DDBJ databases">
        <authorList>
            <person name="Varghese N."/>
            <person name="Submissions S."/>
        </authorList>
    </citation>
    <scope>NUCLEOTIDE SEQUENCE [LARGE SCALE GENOMIC DNA]</scope>
    <source>
        <strain evidence="2">DSM 22720</strain>
    </source>
</reference>
<dbReference type="RefSeq" id="WP_078753408.1">
    <property type="nucleotide sequence ID" value="NZ_FUXU01000046.1"/>
</dbReference>
<proteinExistence type="predicted"/>
<dbReference type="OrthoDB" id="5915542at2"/>
<accession>A0A1T4V576</accession>
<gene>
    <name evidence="1" type="ORF">SAMN02745132_03173</name>
</gene>
<name>A0A1T4V576_9GAMM</name>
<dbReference type="AlphaFoldDB" id="A0A1T4V576"/>
<sequence>MKHRANILESASAMTTIAGNGQFPIAVPHWIDVVNGVSASKGEKTIECTTSFRGFHVDGYALIYKSPSQFEVHKIDAIHENGITLNKGLSNNFNNALVAPASYCISKDGLETSRESLFKALSIKFTDINYGSYLQTDIRSFQWLETYLDLPVLINRIGQKGSNSQGFKFNIKEKTTASNHLDFSIAQDFGRTSCSVELVAIGIEKQHQLKQLLWHLKGRLNALWWVNPNSEIRLAYSCLRNRLLIEPLGLESFANGVHLRLEWKDHVEYRFARSLGKDALGNEILALNSEDDTPVSIDDLKAGHIIKRMRPTSDDTDMHFEKGMMTVKLNLTEIPYGSD</sequence>
<evidence type="ECO:0000313" key="2">
    <source>
        <dbReference type="Proteomes" id="UP000190162"/>
    </source>
</evidence>
<dbReference type="Proteomes" id="UP000190162">
    <property type="component" value="Unassembled WGS sequence"/>
</dbReference>
<protein>
    <submittedName>
        <fullName evidence="1">Uncharacterized protein</fullName>
    </submittedName>
</protein>
<dbReference type="EMBL" id="FUXU01000046">
    <property type="protein sequence ID" value="SKA59701.1"/>
    <property type="molecule type" value="Genomic_DNA"/>
</dbReference>
<organism evidence="1 2">
    <name type="scientific">Enterovibrio nigricans DSM 22720</name>
    <dbReference type="NCBI Taxonomy" id="1121868"/>
    <lineage>
        <taxon>Bacteria</taxon>
        <taxon>Pseudomonadati</taxon>
        <taxon>Pseudomonadota</taxon>
        <taxon>Gammaproteobacteria</taxon>
        <taxon>Vibrionales</taxon>
        <taxon>Vibrionaceae</taxon>
        <taxon>Enterovibrio</taxon>
    </lineage>
</organism>